<evidence type="ECO:0000313" key="3">
    <source>
        <dbReference type="Proteomes" id="UP001283361"/>
    </source>
</evidence>
<dbReference type="AlphaFoldDB" id="A0AAE0ZIM4"/>
<feature type="compositionally biased region" description="Basic and acidic residues" evidence="1">
    <location>
        <begin position="1"/>
        <end position="12"/>
    </location>
</feature>
<feature type="region of interest" description="Disordered" evidence="1">
    <location>
        <begin position="1"/>
        <end position="34"/>
    </location>
</feature>
<protein>
    <submittedName>
        <fullName evidence="2">Uncharacterized protein</fullName>
    </submittedName>
</protein>
<dbReference type="Proteomes" id="UP001283361">
    <property type="component" value="Unassembled WGS sequence"/>
</dbReference>
<proteinExistence type="predicted"/>
<organism evidence="2 3">
    <name type="scientific">Elysia crispata</name>
    <name type="common">lettuce slug</name>
    <dbReference type="NCBI Taxonomy" id="231223"/>
    <lineage>
        <taxon>Eukaryota</taxon>
        <taxon>Metazoa</taxon>
        <taxon>Spiralia</taxon>
        <taxon>Lophotrochozoa</taxon>
        <taxon>Mollusca</taxon>
        <taxon>Gastropoda</taxon>
        <taxon>Heterobranchia</taxon>
        <taxon>Euthyneura</taxon>
        <taxon>Panpulmonata</taxon>
        <taxon>Sacoglossa</taxon>
        <taxon>Placobranchoidea</taxon>
        <taxon>Plakobranchidae</taxon>
        <taxon>Elysia</taxon>
    </lineage>
</organism>
<accession>A0AAE0ZIM4</accession>
<keyword evidence="3" id="KW-1185">Reference proteome</keyword>
<sequence length="193" mass="22370">RTFIEKKNRYKESQQQNFNQRHRAKGELPELDPGDTIYIKGSSKRVDGGVFGGEIEDCVPEVLKTCPLTNLTGERMFGDFDYCINVRRNASLLHRSTRNMWKRNRTEKFLSDENPDKTRQLVKRAIEYGPVYKKRNVLEKQKLLEIRKAKGADVQQIKEEKTMKLLERKKAALDAVLAKGRSVITDKAELDDI</sequence>
<reference evidence="2" key="1">
    <citation type="journal article" date="2023" name="G3 (Bethesda)">
        <title>A reference genome for the long-term kleptoplast-retaining sea slug Elysia crispata morphotype clarki.</title>
        <authorList>
            <person name="Eastman K.E."/>
            <person name="Pendleton A.L."/>
            <person name="Shaikh M.A."/>
            <person name="Suttiyut T."/>
            <person name="Ogas R."/>
            <person name="Tomko P."/>
            <person name="Gavelis G."/>
            <person name="Widhalm J.R."/>
            <person name="Wisecaver J.H."/>
        </authorList>
    </citation>
    <scope>NUCLEOTIDE SEQUENCE</scope>
    <source>
        <strain evidence="2">ECLA1</strain>
    </source>
</reference>
<gene>
    <name evidence="2" type="ORF">RRG08_048112</name>
</gene>
<feature type="non-terminal residue" evidence="2">
    <location>
        <position position="1"/>
    </location>
</feature>
<dbReference type="EMBL" id="JAWDGP010003874">
    <property type="protein sequence ID" value="KAK3769900.1"/>
    <property type="molecule type" value="Genomic_DNA"/>
</dbReference>
<name>A0AAE0ZIM4_9GAST</name>
<evidence type="ECO:0000256" key="1">
    <source>
        <dbReference type="SAM" id="MobiDB-lite"/>
    </source>
</evidence>
<comment type="caution">
    <text evidence="2">The sequence shown here is derived from an EMBL/GenBank/DDBJ whole genome shotgun (WGS) entry which is preliminary data.</text>
</comment>
<evidence type="ECO:0000313" key="2">
    <source>
        <dbReference type="EMBL" id="KAK3769900.1"/>
    </source>
</evidence>